<feature type="region of interest" description="Disordered" evidence="1">
    <location>
        <begin position="54"/>
        <end position="89"/>
    </location>
</feature>
<comment type="caution">
    <text evidence="3">The sequence shown here is derived from an EMBL/GenBank/DDBJ whole genome shotgun (WGS) entry which is preliminary data.</text>
</comment>
<dbReference type="EMBL" id="MDYQ01000026">
    <property type="protein sequence ID" value="PRP86857.1"/>
    <property type="molecule type" value="Genomic_DNA"/>
</dbReference>
<dbReference type="STRING" id="1890364.A0A2P6NSC2"/>
<organism evidence="3 4">
    <name type="scientific">Planoprotostelium fungivorum</name>
    <dbReference type="NCBI Taxonomy" id="1890364"/>
    <lineage>
        <taxon>Eukaryota</taxon>
        <taxon>Amoebozoa</taxon>
        <taxon>Evosea</taxon>
        <taxon>Variosea</taxon>
        <taxon>Cavosteliida</taxon>
        <taxon>Cavosteliaceae</taxon>
        <taxon>Planoprotostelium</taxon>
    </lineage>
</organism>
<evidence type="ECO:0000313" key="4">
    <source>
        <dbReference type="Proteomes" id="UP000241769"/>
    </source>
</evidence>
<dbReference type="CDD" id="cd00143">
    <property type="entry name" value="PP2Cc"/>
    <property type="match status" value="1"/>
</dbReference>
<dbReference type="GO" id="GO:0004722">
    <property type="term" value="F:protein serine/threonine phosphatase activity"/>
    <property type="evidence" value="ECO:0007669"/>
    <property type="project" value="InterPro"/>
</dbReference>
<feature type="region of interest" description="Disordered" evidence="1">
    <location>
        <begin position="1"/>
        <end position="25"/>
    </location>
</feature>
<dbReference type="Gene3D" id="3.60.40.10">
    <property type="entry name" value="PPM-type phosphatase domain"/>
    <property type="match status" value="2"/>
</dbReference>
<dbReference type="InParanoid" id="A0A2P6NSC2"/>
<dbReference type="Proteomes" id="UP000241769">
    <property type="component" value="Unassembled WGS sequence"/>
</dbReference>
<gene>
    <name evidence="3" type="ORF">PROFUN_05074</name>
</gene>
<dbReference type="SMART" id="SM00332">
    <property type="entry name" value="PP2Cc"/>
    <property type="match status" value="1"/>
</dbReference>
<dbReference type="InterPro" id="IPR036457">
    <property type="entry name" value="PPM-type-like_dom_sf"/>
</dbReference>
<protein>
    <recommendedName>
        <fullName evidence="2">PPM-type phosphatase domain-containing protein</fullName>
    </recommendedName>
</protein>
<dbReference type="InterPro" id="IPR015655">
    <property type="entry name" value="PP2C"/>
</dbReference>
<keyword evidence="4" id="KW-1185">Reference proteome</keyword>
<dbReference type="PROSITE" id="PS51746">
    <property type="entry name" value="PPM_2"/>
    <property type="match status" value="1"/>
</dbReference>
<feature type="compositionally biased region" description="Polar residues" evidence="1">
    <location>
        <begin position="1"/>
        <end position="11"/>
    </location>
</feature>
<dbReference type="SUPFAM" id="SSF81606">
    <property type="entry name" value="PP2C-like"/>
    <property type="match status" value="1"/>
</dbReference>
<evidence type="ECO:0000256" key="1">
    <source>
        <dbReference type="SAM" id="MobiDB-lite"/>
    </source>
</evidence>
<feature type="domain" description="PPM-type phosphatase" evidence="2">
    <location>
        <begin position="85"/>
        <end position="468"/>
    </location>
</feature>
<dbReference type="AlphaFoldDB" id="A0A2P6NSC2"/>
<reference evidence="3 4" key="1">
    <citation type="journal article" date="2018" name="Genome Biol. Evol.">
        <title>Multiple Roots of Fruiting Body Formation in Amoebozoa.</title>
        <authorList>
            <person name="Hillmann F."/>
            <person name="Forbes G."/>
            <person name="Novohradska S."/>
            <person name="Ferling I."/>
            <person name="Riege K."/>
            <person name="Groth M."/>
            <person name="Westermann M."/>
            <person name="Marz M."/>
            <person name="Spaller T."/>
            <person name="Winckler T."/>
            <person name="Schaap P."/>
            <person name="Glockner G."/>
        </authorList>
    </citation>
    <scope>NUCLEOTIDE SEQUENCE [LARGE SCALE GENOMIC DNA]</scope>
    <source>
        <strain evidence="3 4">Jena</strain>
    </source>
</reference>
<dbReference type="PANTHER" id="PTHR47992">
    <property type="entry name" value="PROTEIN PHOSPHATASE"/>
    <property type="match status" value="1"/>
</dbReference>
<feature type="compositionally biased region" description="Basic residues" evidence="1">
    <location>
        <begin position="263"/>
        <end position="279"/>
    </location>
</feature>
<evidence type="ECO:0000259" key="2">
    <source>
        <dbReference type="PROSITE" id="PS51746"/>
    </source>
</evidence>
<sequence length="472" mass="52003">MMGDVTQQTSLEGEPSTPKRKLEEDVVASPSMVSLKRHDIDFVAGFITRTGDRQENQDDYLGCSSSASLLQPVDPSPSKRSRTRGASVKTTTGPAIAVPVWGVMDGHGPLGQKAARLCVQEVQKIMGQAPADITEETLKKELTKAISAADVVLHQQSVQDDIEYGTTLNLAMLANWLDPLSPNKLIVANVGDTRCVLFRRVKKQKTEELQTNAIDTAKEIAPISDIKTGGNTEEEVIRDKIVQKSQTNETIPPPPTDSPSTTTKRKTRSPRKQSPRKKAGAPPTESELLVDILSNDDTSSTPAPRAVPDFDVEIIPLSEDHCLTRTDEVDRIRTTTTGQIGVGRSGMMRVCPSIADYTKEMIIEKRLALNMSRALGHPILRLYGVIAEPEWREVEVKPDDLVLLASDGLWEIMTNEQVAEIVRDQWDVLTSTGMGVQKLCNSLSKECALRHKNADRSADNCTMVMIYFYEKN</sequence>
<dbReference type="InterPro" id="IPR001932">
    <property type="entry name" value="PPM-type_phosphatase-like_dom"/>
</dbReference>
<proteinExistence type="predicted"/>
<accession>A0A2P6NSC2</accession>
<name>A0A2P6NSC2_9EUKA</name>
<evidence type="ECO:0000313" key="3">
    <source>
        <dbReference type="EMBL" id="PRP86857.1"/>
    </source>
</evidence>
<dbReference type="OrthoDB" id="343114at2759"/>
<feature type="region of interest" description="Disordered" evidence="1">
    <location>
        <begin position="242"/>
        <end position="288"/>
    </location>
</feature>
<dbReference type="Pfam" id="PF00481">
    <property type="entry name" value="PP2C"/>
    <property type="match status" value="2"/>
</dbReference>